<evidence type="ECO:0000256" key="2">
    <source>
        <dbReference type="ARBA" id="ARBA00004556"/>
    </source>
</evidence>
<dbReference type="GO" id="GO:0006508">
    <property type="term" value="P:proteolysis"/>
    <property type="evidence" value="ECO:0007669"/>
    <property type="project" value="UniProtKB-KW"/>
</dbReference>
<dbReference type="GeneTree" id="ENSGT00940000161289"/>
<keyword evidence="8" id="KW-0378">Hydrolase</keyword>
<sequence length="386" mass="42619">LATTAAPTPGAPGVSRGSRGLQGAPGGLWGATGGLQGSPGAPGGLQGAPGGLQGAPGAPNHSSPPVLLLLEFAKLIQTMWAASSSEAVSPSEFKTQIQRYAPRFVGYNQQDAQEFLRFLLDGLHNEVNRVTVRPRGSVEDLDHLPDEEKGKKMWSKYLEREDSKIVDLFVGQLKSSLTCSHCGFCSTVFDPFWDLSLPIAKKGYGEVSLMDCMRLFTKEDILDGDEKPTCYRCKARRRCTKKFMIQKFPRILVLHLKRFSEARRTSKLSTFVNFPMKDLDLREFSPENSTNAVYNLYAVSNHSGTTMGGHYTAYCRNPSSGEWYTFNDSRVTPMSSSQVRSSDAYVLFYELATSSRCPGLPLIVFGSHTYPQRHRSHQAGGERGWI</sequence>
<dbReference type="InterPro" id="IPR001394">
    <property type="entry name" value="Peptidase_C19_UCH"/>
</dbReference>
<evidence type="ECO:0000259" key="19">
    <source>
        <dbReference type="PROSITE" id="PS50235"/>
    </source>
</evidence>
<keyword evidence="9" id="KW-0788">Thiol protease</keyword>
<dbReference type="PROSITE" id="PS50235">
    <property type="entry name" value="USP_3"/>
    <property type="match status" value="1"/>
</dbReference>
<dbReference type="CDD" id="cd02674">
    <property type="entry name" value="Peptidase_C19R"/>
    <property type="match status" value="1"/>
</dbReference>
<dbReference type="InterPro" id="IPR038765">
    <property type="entry name" value="Papain-like_cys_pep_sf"/>
</dbReference>
<feature type="compositionally biased region" description="Gly residues" evidence="18">
    <location>
        <begin position="23"/>
        <end position="54"/>
    </location>
</feature>
<keyword evidence="7" id="KW-0833">Ubl conjugation pathway</keyword>
<dbReference type="GO" id="GO:0048511">
    <property type="term" value="P:rhythmic process"/>
    <property type="evidence" value="ECO:0007669"/>
    <property type="project" value="UniProtKB-KW"/>
</dbReference>
<evidence type="ECO:0000256" key="6">
    <source>
        <dbReference type="ARBA" id="ARBA00022723"/>
    </source>
</evidence>
<dbReference type="InterPro" id="IPR018200">
    <property type="entry name" value="USP_CS"/>
</dbReference>
<dbReference type="PROSITE" id="PS00973">
    <property type="entry name" value="USP_2"/>
    <property type="match status" value="1"/>
</dbReference>
<dbReference type="InterPro" id="IPR050185">
    <property type="entry name" value="Ub_carboxyl-term_hydrolase"/>
</dbReference>
<name>A0A674MFY1_TAKRU</name>
<feature type="region of interest" description="Disordered" evidence="18">
    <location>
        <begin position="1"/>
        <end position="59"/>
    </location>
</feature>
<dbReference type="GO" id="GO:0004843">
    <property type="term" value="F:cysteine-type deubiquitinase activity"/>
    <property type="evidence" value="ECO:0007669"/>
    <property type="project" value="UniProtKB-EC"/>
</dbReference>
<dbReference type="InterPro" id="IPR028889">
    <property type="entry name" value="USP"/>
</dbReference>
<keyword evidence="5" id="KW-0645">Protease</keyword>
<protein>
    <recommendedName>
        <fullName evidence="13">Ubiquitin carboxyl-terminal hydrolase 2</fullName>
        <ecNumber evidence="3">3.4.19.12</ecNumber>
    </recommendedName>
    <alternativeName>
        <fullName evidence="16">41 kDa ubiquitin-specific protease</fullName>
    </alternativeName>
    <alternativeName>
        <fullName evidence="15">Deubiquitinating enzyme 2</fullName>
    </alternativeName>
    <alternativeName>
        <fullName evidence="14">Ubiquitin thioesterase 2</fullName>
    </alternativeName>
    <alternativeName>
        <fullName evidence="17">Ubiquitin-specific-processing protease 2</fullName>
    </alternativeName>
</protein>
<dbReference type="Proteomes" id="UP000005226">
    <property type="component" value="Chromosome 11"/>
</dbReference>
<dbReference type="GO" id="GO:0046872">
    <property type="term" value="F:metal ion binding"/>
    <property type="evidence" value="ECO:0007669"/>
    <property type="project" value="UniProtKB-KW"/>
</dbReference>
<feature type="domain" description="USP" evidence="19">
    <location>
        <begin position="33"/>
        <end position="352"/>
    </location>
</feature>
<dbReference type="PANTHER" id="PTHR21646">
    <property type="entry name" value="UBIQUITIN CARBOXYL-TERMINAL HYDROLASE"/>
    <property type="match status" value="1"/>
</dbReference>
<dbReference type="GO" id="GO:0048471">
    <property type="term" value="C:perinuclear region of cytoplasm"/>
    <property type="evidence" value="ECO:0007669"/>
    <property type="project" value="UniProtKB-SubCell"/>
</dbReference>
<evidence type="ECO:0000256" key="1">
    <source>
        <dbReference type="ARBA" id="ARBA00000707"/>
    </source>
</evidence>
<evidence type="ECO:0000256" key="11">
    <source>
        <dbReference type="ARBA" id="ARBA00023108"/>
    </source>
</evidence>
<keyword evidence="11" id="KW-0090">Biological rhythms</keyword>
<accession>A0A674MFY1</accession>
<comment type="subcellular location">
    <subcellularLocation>
        <location evidence="2">Cytoplasm</location>
        <location evidence="2">Perinuclear region</location>
    </subcellularLocation>
</comment>
<evidence type="ECO:0000256" key="17">
    <source>
        <dbReference type="ARBA" id="ARBA00042737"/>
    </source>
</evidence>
<evidence type="ECO:0000256" key="8">
    <source>
        <dbReference type="ARBA" id="ARBA00022801"/>
    </source>
</evidence>
<dbReference type="Pfam" id="PF00443">
    <property type="entry name" value="UCH"/>
    <property type="match status" value="1"/>
</dbReference>
<evidence type="ECO:0000256" key="13">
    <source>
        <dbReference type="ARBA" id="ARBA00040966"/>
    </source>
</evidence>
<comment type="catalytic activity">
    <reaction evidence="1">
        <text>Thiol-dependent hydrolysis of ester, thioester, amide, peptide and isopeptide bonds formed by the C-terminal Gly of ubiquitin (a 76-residue protein attached to proteins as an intracellular targeting signal).</text>
        <dbReference type="EC" id="3.4.19.12"/>
    </reaction>
</comment>
<evidence type="ECO:0000256" key="7">
    <source>
        <dbReference type="ARBA" id="ARBA00022786"/>
    </source>
</evidence>
<feature type="compositionally biased region" description="Low complexity" evidence="18">
    <location>
        <begin position="1"/>
        <end position="13"/>
    </location>
</feature>
<reference evidence="20" key="2">
    <citation type="submission" date="2025-08" db="UniProtKB">
        <authorList>
            <consortium name="Ensembl"/>
        </authorList>
    </citation>
    <scope>IDENTIFICATION</scope>
</reference>
<keyword evidence="10" id="KW-0862">Zinc</keyword>
<proteinExistence type="inferred from homology"/>
<evidence type="ECO:0000256" key="14">
    <source>
        <dbReference type="ARBA" id="ARBA00041732"/>
    </source>
</evidence>
<dbReference type="AlphaFoldDB" id="A0A674MFY1"/>
<evidence type="ECO:0000256" key="9">
    <source>
        <dbReference type="ARBA" id="ARBA00022807"/>
    </source>
</evidence>
<dbReference type="GO" id="GO:0016579">
    <property type="term" value="P:protein deubiquitination"/>
    <property type="evidence" value="ECO:0007669"/>
    <property type="project" value="InterPro"/>
</dbReference>
<reference evidence="20 21" key="1">
    <citation type="journal article" date="2011" name="Genome Biol. Evol.">
        <title>Integration of the genetic map and genome assembly of fugu facilitates insights into distinct features of genome evolution in teleosts and mammals.</title>
        <authorList>
            <person name="Kai W."/>
            <person name="Kikuchi K."/>
            <person name="Tohari S."/>
            <person name="Chew A.K."/>
            <person name="Tay A."/>
            <person name="Fujiwara A."/>
            <person name="Hosoya S."/>
            <person name="Suetake H."/>
            <person name="Naruse K."/>
            <person name="Brenner S."/>
            <person name="Suzuki Y."/>
            <person name="Venkatesh B."/>
        </authorList>
    </citation>
    <scope>NUCLEOTIDE SEQUENCE [LARGE SCALE GENOMIC DNA]</scope>
</reference>
<evidence type="ECO:0000256" key="16">
    <source>
        <dbReference type="ARBA" id="ARBA00042588"/>
    </source>
</evidence>
<comment type="similarity">
    <text evidence="12">Belongs to the peptidase C19 family. USP2 subfamily.</text>
</comment>
<evidence type="ECO:0000256" key="15">
    <source>
        <dbReference type="ARBA" id="ARBA00042236"/>
    </source>
</evidence>
<dbReference type="EC" id="3.4.19.12" evidence="3"/>
<gene>
    <name evidence="20" type="primary">usp2a</name>
</gene>
<dbReference type="SUPFAM" id="SSF54001">
    <property type="entry name" value="Cysteine proteinases"/>
    <property type="match status" value="1"/>
</dbReference>
<evidence type="ECO:0000256" key="12">
    <source>
        <dbReference type="ARBA" id="ARBA00037943"/>
    </source>
</evidence>
<evidence type="ECO:0000313" key="21">
    <source>
        <dbReference type="Proteomes" id="UP000005226"/>
    </source>
</evidence>
<evidence type="ECO:0000256" key="5">
    <source>
        <dbReference type="ARBA" id="ARBA00022670"/>
    </source>
</evidence>
<evidence type="ECO:0000256" key="10">
    <source>
        <dbReference type="ARBA" id="ARBA00022833"/>
    </source>
</evidence>
<dbReference type="PANTHER" id="PTHR21646:SF17">
    <property type="entry name" value="UBIQUITIN CARBOXYL-TERMINAL HYDROLASE 2"/>
    <property type="match status" value="1"/>
</dbReference>
<keyword evidence="6" id="KW-0479">Metal-binding</keyword>
<keyword evidence="4" id="KW-0963">Cytoplasm</keyword>
<organism evidence="20 21">
    <name type="scientific">Takifugu rubripes</name>
    <name type="common">Japanese pufferfish</name>
    <name type="synonym">Fugu rubripes</name>
    <dbReference type="NCBI Taxonomy" id="31033"/>
    <lineage>
        <taxon>Eukaryota</taxon>
        <taxon>Metazoa</taxon>
        <taxon>Chordata</taxon>
        <taxon>Craniata</taxon>
        <taxon>Vertebrata</taxon>
        <taxon>Euteleostomi</taxon>
        <taxon>Actinopterygii</taxon>
        <taxon>Neopterygii</taxon>
        <taxon>Teleostei</taxon>
        <taxon>Neoteleostei</taxon>
        <taxon>Acanthomorphata</taxon>
        <taxon>Eupercaria</taxon>
        <taxon>Tetraodontiformes</taxon>
        <taxon>Tetradontoidea</taxon>
        <taxon>Tetraodontidae</taxon>
        <taxon>Takifugu</taxon>
    </lineage>
</organism>
<keyword evidence="21" id="KW-1185">Reference proteome</keyword>
<evidence type="ECO:0000256" key="3">
    <source>
        <dbReference type="ARBA" id="ARBA00012759"/>
    </source>
</evidence>
<dbReference type="Gene3D" id="3.90.70.10">
    <property type="entry name" value="Cysteine proteinases"/>
    <property type="match status" value="1"/>
</dbReference>
<evidence type="ECO:0000313" key="20">
    <source>
        <dbReference type="Ensembl" id="ENSTRUP00000059945.1"/>
    </source>
</evidence>
<dbReference type="Ensembl" id="ENSTRUT00000082969.1">
    <property type="protein sequence ID" value="ENSTRUP00000059945.1"/>
    <property type="gene ID" value="ENSTRUG00000026132.1"/>
</dbReference>
<reference evidence="20" key="3">
    <citation type="submission" date="2025-09" db="UniProtKB">
        <authorList>
            <consortium name="Ensembl"/>
        </authorList>
    </citation>
    <scope>IDENTIFICATION</scope>
</reference>
<evidence type="ECO:0000256" key="4">
    <source>
        <dbReference type="ARBA" id="ARBA00022490"/>
    </source>
</evidence>
<evidence type="ECO:0000256" key="18">
    <source>
        <dbReference type="SAM" id="MobiDB-lite"/>
    </source>
</evidence>
<dbReference type="FunFam" id="3.90.70.10:FF:000024">
    <property type="entry name" value="Ubiquitin carboxyl-terminal hydrolase 2"/>
    <property type="match status" value="1"/>
</dbReference>